<dbReference type="RefSeq" id="WP_015061891.1">
    <property type="nucleotide sequence ID" value="NC_019329.1"/>
</dbReference>
<keyword evidence="1" id="KW-0238">DNA-binding</keyword>
<dbReference type="EMBL" id="JQ418526">
    <property type="protein sequence ID" value="AFK89169.1"/>
    <property type="molecule type" value="Genomic_DNA"/>
</dbReference>
<dbReference type="InterPro" id="IPR010982">
    <property type="entry name" value="Lambda_DNA-bd_dom_sf"/>
</dbReference>
<dbReference type="PROSITE" id="PS50943">
    <property type="entry name" value="HTH_CROC1"/>
    <property type="match status" value="1"/>
</dbReference>
<dbReference type="GO" id="GO:0003677">
    <property type="term" value="F:DNA binding"/>
    <property type="evidence" value="ECO:0007669"/>
    <property type="project" value="UniProtKB-KW"/>
</dbReference>
<dbReference type="PANTHER" id="PTHR46558:SF11">
    <property type="entry name" value="HTH-TYPE TRANSCRIPTIONAL REGULATOR XRE"/>
    <property type="match status" value="1"/>
</dbReference>
<evidence type="ECO:0000256" key="1">
    <source>
        <dbReference type="ARBA" id="ARBA00023125"/>
    </source>
</evidence>
<name>I3W0P2_9RHOB</name>
<dbReference type="PANTHER" id="PTHR46558">
    <property type="entry name" value="TRACRIPTIONAL REGULATORY PROTEIN-RELATED-RELATED"/>
    <property type="match status" value="1"/>
</dbReference>
<feature type="domain" description="HTH cro/C1-type" evidence="2">
    <location>
        <begin position="7"/>
        <end position="62"/>
    </location>
</feature>
<organism evidence="3">
    <name type="scientific">Sulfitobacter sp. DFL14</name>
    <dbReference type="NCBI Taxonomy" id="1179815"/>
    <lineage>
        <taxon>Bacteria</taxon>
        <taxon>Pseudomonadati</taxon>
        <taxon>Pseudomonadota</taxon>
        <taxon>Alphaproteobacteria</taxon>
        <taxon>Rhodobacterales</taxon>
        <taxon>Roseobacteraceae</taxon>
        <taxon>Sulfitobacter</taxon>
    </lineage>
</organism>
<dbReference type="CDD" id="cd00093">
    <property type="entry name" value="HTH_XRE"/>
    <property type="match status" value="1"/>
</dbReference>
<keyword evidence="3" id="KW-0614">Plasmid</keyword>
<sequence>MSLATRLNQLRVKKGASFQDVADKIGVSKTHIWELEKGRSENPSLEMLTKLADYFNVTIRYLVGEDVTATDDQQLEKMFRQVGSLGENDREFLDDMIKNMMKRRQKRDGND</sequence>
<accession>I3W0P2</accession>
<dbReference type="SUPFAM" id="SSF47413">
    <property type="entry name" value="lambda repressor-like DNA-binding domains"/>
    <property type="match status" value="1"/>
</dbReference>
<protein>
    <recommendedName>
        <fullName evidence="2">HTH cro/C1-type domain-containing protein</fullName>
    </recommendedName>
</protein>
<dbReference type="SMART" id="SM00530">
    <property type="entry name" value="HTH_XRE"/>
    <property type="match status" value="1"/>
</dbReference>
<dbReference type="InterPro" id="IPR001387">
    <property type="entry name" value="Cro/C1-type_HTH"/>
</dbReference>
<dbReference type="Gene3D" id="1.10.260.40">
    <property type="entry name" value="lambda repressor-like DNA-binding domains"/>
    <property type="match status" value="1"/>
</dbReference>
<proteinExistence type="predicted"/>
<evidence type="ECO:0000313" key="3">
    <source>
        <dbReference type="EMBL" id="AFK89169.1"/>
    </source>
</evidence>
<geneLocation type="plasmid" evidence="3">
    <name>pDFL14-10</name>
</geneLocation>
<evidence type="ECO:0000259" key="2">
    <source>
        <dbReference type="PROSITE" id="PS50943"/>
    </source>
</evidence>
<dbReference type="AlphaFoldDB" id="I3W0P2"/>
<dbReference type="Pfam" id="PF13560">
    <property type="entry name" value="HTH_31"/>
    <property type="match status" value="1"/>
</dbReference>
<reference evidence="3" key="1">
    <citation type="submission" date="2012-01" db="EMBL/GenBank/DDBJ databases">
        <authorList>
            <person name="Summers A.O."/>
            <person name="Wireman J."/>
        </authorList>
    </citation>
    <scope>NUCLEOTIDE SEQUENCE</scope>
    <source>
        <strain evidence="3">DFL14</strain>
        <plasmid evidence="3">pDFL14-10</plasmid>
    </source>
</reference>